<reference evidence="5" key="1">
    <citation type="journal article" date="2016" name="Nature">
        <title>The genome of the seagrass Zostera marina reveals angiosperm adaptation to the sea.</title>
        <authorList>
            <person name="Olsen J.L."/>
            <person name="Rouze P."/>
            <person name="Verhelst B."/>
            <person name="Lin Y.-C."/>
            <person name="Bayer T."/>
            <person name="Collen J."/>
            <person name="Dattolo E."/>
            <person name="De Paoli E."/>
            <person name="Dittami S."/>
            <person name="Maumus F."/>
            <person name="Michel G."/>
            <person name="Kersting A."/>
            <person name="Lauritano C."/>
            <person name="Lohaus R."/>
            <person name="Toepel M."/>
            <person name="Tonon T."/>
            <person name="Vanneste K."/>
            <person name="Amirebrahimi M."/>
            <person name="Brakel J."/>
            <person name="Bostroem C."/>
            <person name="Chovatia M."/>
            <person name="Grimwood J."/>
            <person name="Jenkins J.W."/>
            <person name="Jueterbock A."/>
            <person name="Mraz A."/>
            <person name="Stam W.T."/>
            <person name="Tice H."/>
            <person name="Bornberg-Bauer E."/>
            <person name="Green P.J."/>
            <person name="Pearson G.A."/>
            <person name="Procaccini G."/>
            <person name="Duarte C.M."/>
            <person name="Schmutz J."/>
            <person name="Reusch T.B.H."/>
            <person name="Van de Peer Y."/>
        </authorList>
    </citation>
    <scope>NUCLEOTIDE SEQUENCE [LARGE SCALE GENOMIC DNA]</scope>
    <source>
        <strain evidence="5">cv. Finnish</strain>
    </source>
</reference>
<proteinExistence type="predicted"/>
<evidence type="ECO:0000313" key="4">
    <source>
        <dbReference type="EMBL" id="KMZ72155.1"/>
    </source>
</evidence>
<feature type="region of interest" description="Disordered" evidence="2">
    <location>
        <begin position="76"/>
        <end position="130"/>
    </location>
</feature>
<dbReference type="OrthoDB" id="771340at2759"/>
<feature type="domain" description="HMA" evidence="3">
    <location>
        <begin position="2"/>
        <end position="65"/>
    </location>
</feature>
<organism evidence="4 5">
    <name type="scientific">Zostera marina</name>
    <name type="common">Eelgrass</name>
    <dbReference type="NCBI Taxonomy" id="29655"/>
    <lineage>
        <taxon>Eukaryota</taxon>
        <taxon>Viridiplantae</taxon>
        <taxon>Streptophyta</taxon>
        <taxon>Embryophyta</taxon>
        <taxon>Tracheophyta</taxon>
        <taxon>Spermatophyta</taxon>
        <taxon>Magnoliopsida</taxon>
        <taxon>Liliopsida</taxon>
        <taxon>Zosteraceae</taxon>
        <taxon>Zostera</taxon>
    </lineage>
</organism>
<gene>
    <name evidence="4" type="ORF">ZOSMA_16G01240</name>
</gene>
<sequence>MQKKILIKTSFCQERCQIAVLKAISKVHGVDEVAIDAKNNTVTLIGDIDVTKVVKNLAKVGKMSDILSIAPYKKEVPNTKPKEEAKPKAEAKPKEETKPKEEAKSKKEEGSKKPKEEEDEGKPKLKEAKNAESLNPKLNIEIIPHCNGYCGGSCSSCYHVGYGCGLPGYHREWQGQIRSPGNYCGGCHNDTIVYEEDNNCIIM</sequence>
<keyword evidence="5" id="KW-1185">Reference proteome</keyword>
<keyword evidence="1" id="KW-0479">Metal-binding</keyword>
<evidence type="ECO:0000259" key="3">
    <source>
        <dbReference type="PROSITE" id="PS50846"/>
    </source>
</evidence>
<dbReference type="PANTHER" id="PTHR22814:SF287">
    <property type="entry name" value="COPPER TRANSPORT PROTEIN ATX1"/>
    <property type="match status" value="1"/>
</dbReference>
<dbReference type="InterPro" id="IPR006121">
    <property type="entry name" value="HMA_dom"/>
</dbReference>
<name>A0A0K9PVB8_ZOSMR</name>
<dbReference type="AlphaFoldDB" id="A0A0K9PVB8"/>
<dbReference type="GO" id="GO:0046872">
    <property type="term" value="F:metal ion binding"/>
    <property type="evidence" value="ECO:0007669"/>
    <property type="project" value="UniProtKB-KW"/>
</dbReference>
<dbReference type="PROSITE" id="PS50846">
    <property type="entry name" value="HMA_2"/>
    <property type="match status" value="1"/>
</dbReference>
<dbReference type="InterPro" id="IPR036163">
    <property type="entry name" value="HMA_dom_sf"/>
</dbReference>
<protein>
    <recommendedName>
        <fullName evidence="3">HMA domain-containing protein</fullName>
    </recommendedName>
</protein>
<dbReference type="SUPFAM" id="SSF55008">
    <property type="entry name" value="HMA, heavy metal-associated domain"/>
    <property type="match status" value="1"/>
</dbReference>
<accession>A0A0K9PVB8</accession>
<dbReference type="Gene3D" id="3.30.70.100">
    <property type="match status" value="1"/>
</dbReference>
<dbReference type="STRING" id="29655.A0A0K9PVB8"/>
<evidence type="ECO:0000256" key="2">
    <source>
        <dbReference type="SAM" id="MobiDB-lite"/>
    </source>
</evidence>
<evidence type="ECO:0000313" key="5">
    <source>
        <dbReference type="Proteomes" id="UP000036987"/>
    </source>
</evidence>
<dbReference type="PANTHER" id="PTHR22814">
    <property type="entry name" value="COPPER TRANSPORT PROTEIN ATOX1-RELATED"/>
    <property type="match status" value="1"/>
</dbReference>
<dbReference type="Proteomes" id="UP000036987">
    <property type="component" value="Unassembled WGS sequence"/>
</dbReference>
<dbReference type="Pfam" id="PF00403">
    <property type="entry name" value="HMA"/>
    <property type="match status" value="1"/>
</dbReference>
<evidence type="ECO:0000256" key="1">
    <source>
        <dbReference type="ARBA" id="ARBA00022723"/>
    </source>
</evidence>
<comment type="caution">
    <text evidence="4">The sequence shown here is derived from an EMBL/GenBank/DDBJ whole genome shotgun (WGS) entry which is preliminary data.</text>
</comment>
<dbReference type="EMBL" id="LFYR01000643">
    <property type="protein sequence ID" value="KMZ72155.1"/>
    <property type="molecule type" value="Genomic_DNA"/>
</dbReference>